<evidence type="ECO:0000256" key="1">
    <source>
        <dbReference type="SAM" id="MobiDB-lite"/>
    </source>
</evidence>
<accession>A0A2T3BCT3</accession>
<reference evidence="2 3" key="1">
    <citation type="journal article" date="2018" name="New Phytol.">
        <title>Comparative genomics and transcriptomics depict ericoid mycorrhizal fungi as versatile saprotrophs and plant mutualists.</title>
        <authorList>
            <person name="Martino E."/>
            <person name="Morin E."/>
            <person name="Grelet G.A."/>
            <person name="Kuo A."/>
            <person name="Kohler A."/>
            <person name="Daghino S."/>
            <person name="Barry K.W."/>
            <person name="Cichocki N."/>
            <person name="Clum A."/>
            <person name="Dockter R.B."/>
            <person name="Hainaut M."/>
            <person name="Kuo R.C."/>
            <person name="LaButti K."/>
            <person name="Lindahl B.D."/>
            <person name="Lindquist E.A."/>
            <person name="Lipzen A."/>
            <person name="Khouja H.R."/>
            <person name="Magnuson J."/>
            <person name="Murat C."/>
            <person name="Ohm R.A."/>
            <person name="Singer S.W."/>
            <person name="Spatafora J.W."/>
            <person name="Wang M."/>
            <person name="Veneault-Fourrey C."/>
            <person name="Henrissat B."/>
            <person name="Grigoriev I.V."/>
            <person name="Martin F.M."/>
            <person name="Perotto S."/>
        </authorList>
    </citation>
    <scope>NUCLEOTIDE SEQUENCE [LARGE SCALE GENOMIC DNA]</scope>
    <source>
        <strain evidence="2 3">ATCC 22711</strain>
    </source>
</reference>
<proteinExistence type="predicted"/>
<dbReference type="AlphaFoldDB" id="A0A2T3BCT3"/>
<protein>
    <submittedName>
        <fullName evidence="2">Uncharacterized protein</fullName>
    </submittedName>
</protein>
<keyword evidence="3" id="KW-1185">Reference proteome</keyword>
<dbReference type="InParanoid" id="A0A2T3BCT3"/>
<feature type="compositionally biased region" description="Polar residues" evidence="1">
    <location>
        <begin position="13"/>
        <end position="28"/>
    </location>
</feature>
<organism evidence="2 3">
    <name type="scientific">Amorphotheca resinae ATCC 22711</name>
    <dbReference type="NCBI Taxonomy" id="857342"/>
    <lineage>
        <taxon>Eukaryota</taxon>
        <taxon>Fungi</taxon>
        <taxon>Dikarya</taxon>
        <taxon>Ascomycota</taxon>
        <taxon>Pezizomycotina</taxon>
        <taxon>Leotiomycetes</taxon>
        <taxon>Helotiales</taxon>
        <taxon>Amorphothecaceae</taxon>
        <taxon>Amorphotheca</taxon>
    </lineage>
</organism>
<dbReference type="RefSeq" id="XP_024724663.1">
    <property type="nucleotide sequence ID" value="XM_024862883.1"/>
</dbReference>
<dbReference type="EMBL" id="KZ679006">
    <property type="protein sequence ID" value="PSS27138.1"/>
    <property type="molecule type" value="Genomic_DNA"/>
</dbReference>
<feature type="compositionally biased region" description="Polar residues" evidence="1">
    <location>
        <begin position="109"/>
        <end position="140"/>
    </location>
</feature>
<gene>
    <name evidence="2" type="ORF">M430DRAFT_14435</name>
</gene>
<feature type="compositionally biased region" description="Polar residues" evidence="1">
    <location>
        <begin position="91"/>
        <end position="101"/>
    </location>
</feature>
<feature type="compositionally biased region" description="Basic and acidic residues" evidence="1">
    <location>
        <begin position="72"/>
        <end position="81"/>
    </location>
</feature>
<feature type="region of interest" description="Disordered" evidence="1">
    <location>
        <begin position="1"/>
        <end position="140"/>
    </location>
</feature>
<feature type="compositionally biased region" description="Low complexity" evidence="1">
    <location>
        <begin position="58"/>
        <end position="71"/>
    </location>
</feature>
<name>A0A2T3BCT3_AMORE</name>
<sequence length="388" mass="43561">MGLPVFDFPSETPGESSSSALANSQQHNTTTESDESQSSTPGGPPPFYAAIVGPGHFSSYYLDPYGPYYPYDPHDPDSDYDHDFDDESDTLPETTIRNGSTEPGRESPQDGSSITAEPSELTSSRPATPFNPSTESTLQQLRHDRDHDLAFAGQFSEVEAILNAQPQQNYSNWDGTAGPSSRSTMPISQSRLEFLDGGPVERIRMIGSDEGTEDGEATDEDAGIKIIHNNNNDARRARYHRLATLYGFSLWRWCNHFLQLNLAAYLNGGGPDLLSRTVRTDEETLLLLRGTLRSGFLGPTLDALDELRRFLETWRPRVGSPVENWRRIPHIWEFCELLGEEQFAEERVAWGECMKLHFGLFPHELLDLCEWEVELGGPRVPLYSEPWF</sequence>
<evidence type="ECO:0000313" key="3">
    <source>
        <dbReference type="Proteomes" id="UP000241818"/>
    </source>
</evidence>
<dbReference type="GeneID" id="36570964"/>
<dbReference type="Proteomes" id="UP000241818">
    <property type="component" value="Unassembled WGS sequence"/>
</dbReference>
<evidence type="ECO:0000313" key="2">
    <source>
        <dbReference type="EMBL" id="PSS27138.1"/>
    </source>
</evidence>